<reference evidence="3" key="1">
    <citation type="submission" date="2016-11" db="UniProtKB">
        <authorList>
            <consortium name="WormBaseParasite"/>
        </authorList>
    </citation>
    <scope>IDENTIFICATION</scope>
</reference>
<dbReference type="WBParaSite" id="Hba_07716">
    <property type="protein sequence ID" value="Hba_07716"/>
    <property type="gene ID" value="Hba_07716"/>
</dbReference>
<organism evidence="2 3">
    <name type="scientific">Heterorhabditis bacteriophora</name>
    <name type="common">Entomopathogenic nematode worm</name>
    <dbReference type="NCBI Taxonomy" id="37862"/>
    <lineage>
        <taxon>Eukaryota</taxon>
        <taxon>Metazoa</taxon>
        <taxon>Ecdysozoa</taxon>
        <taxon>Nematoda</taxon>
        <taxon>Chromadorea</taxon>
        <taxon>Rhabditida</taxon>
        <taxon>Rhabditina</taxon>
        <taxon>Rhabditomorpha</taxon>
        <taxon>Strongyloidea</taxon>
        <taxon>Heterorhabditidae</taxon>
        <taxon>Heterorhabditis</taxon>
    </lineage>
</organism>
<dbReference type="PANTHER" id="PTHR34492">
    <property type="entry name" value="GUSTATORY RECEPTOR FAMILY"/>
    <property type="match status" value="1"/>
</dbReference>
<proteinExistence type="predicted"/>
<keyword evidence="1" id="KW-1133">Transmembrane helix</keyword>
<dbReference type="PANTHER" id="PTHR34492:SF5">
    <property type="entry name" value="GUSTATORY RECEPTOR"/>
    <property type="match status" value="1"/>
</dbReference>
<evidence type="ECO:0000313" key="2">
    <source>
        <dbReference type="Proteomes" id="UP000095283"/>
    </source>
</evidence>
<keyword evidence="1" id="KW-0472">Membrane</keyword>
<dbReference type="Proteomes" id="UP000095283">
    <property type="component" value="Unplaced"/>
</dbReference>
<keyword evidence="2" id="KW-1185">Reference proteome</keyword>
<name>A0A1I7WRD7_HETBA</name>
<accession>A0A1I7WRD7</accession>
<feature type="transmembrane region" description="Helical" evidence="1">
    <location>
        <begin position="69"/>
        <end position="96"/>
    </location>
</feature>
<feature type="transmembrane region" description="Helical" evidence="1">
    <location>
        <begin position="6"/>
        <end position="24"/>
    </location>
</feature>
<dbReference type="AlphaFoldDB" id="A0A1I7WRD7"/>
<protein>
    <submittedName>
        <fullName evidence="3">Diguanylate cyclase</fullName>
    </submittedName>
</protein>
<evidence type="ECO:0000313" key="3">
    <source>
        <dbReference type="WBParaSite" id="Hba_07716"/>
    </source>
</evidence>
<sequence>MFDNGFPAFVLTLYGFLGLTLSPARLYDEAYRSKTCLCLNAVVWQPYRPEIYQIAMSLSSHMEQSNMGITIWGFAILTKPLILATFSVMAMIMSLLMEIVPQRNDKETK</sequence>
<evidence type="ECO:0000256" key="1">
    <source>
        <dbReference type="SAM" id="Phobius"/>
    </source>
</evidence>
<keyword evidence="1" id="KW-0812">Transmembrane</keyword>